<accession>A0ABQ1Y4C3</accession>
<dbReference type="RefSeq" id="WP_188535069.1">
    <property type="nucleotide sequence ID" value="NZ_BMFT01000001.1"/>
</dbReference>
<dbReference type="EMBL" id="BMFT01000001">
    <property type="protein sequence ID" value="GGH11029.1"/>
    <property type="molecule type" value="Genomic_DNA"/>
</dbReference>
<dbReference type="Proteomes" id="UP000659344">
    <property type="component" value="Unassembled WGS sequence"/>
</dbReference>
<dbReference type="PANTHER" id="PTHR32256">
    <property type="match status" value="1"/>
</dbReference>
<gene>
    <name evidence="2" type="ORF">GCM10008013_02680</name>
</gene>
<dbReference type="InterPro" id="IPR032485">
    <property type="entry name" value="LRP1-like_beta_prop"/>
</dbReference>
<sequence>MIGNIQNGGLVLKTGEGLLLSDIKNYTGSYLLRADESDVTVRRTTGILWFMNHVDEYVYYSDQKRGHAIFRVQSDFRSEELLIDKPCYKLLINEDWMYYIHENDHKLYRSTTIKGNHETRLIDEHVDSFLMQDGLMIYATPQGIKTCKEDGTSREVIHNAVSSTLIRVGDKLAFADRRNNGAVSILDLKDGAVEVLDNMEASSMNTDGTYLYCANKCHASTIYRIDPQSGRSIRICGESADYVHVIEDQIYYCNNREWYKLALTGGETMRIDL</sequence>
<organism evidence="2 3">
    <name type="scientific">Paenibacillus segetis</name>
    <dbReference type="NCBI Taxonomy" id="1325360"/>
    <lineage>
        <taxon>Bacteria</taxon>
        <taxon>Bacillati</taxon>
        <taxon>Bacillota</taxon>
        <taxon>Bacilli</taxon>
        <taxon>Bacillales</taxon>
        <taxon>Paenibacillaceae</taxon>
        <taxon>Paenibacillus</taxon>
    </lineage>
</organism>
<dbReference type="InterPro" id="IPR053369">
    <property type="entry name" value="SrfA-induced_signal"/>
</dbReference>
<name>A0ABQ1Y4C3_9BACL</name>
<feature type="domain" description="Prolow-density lipoprotein receptor-related protein 1-like beta-propeller" evidence="1">
    <location>
        <begin position="3"/>
        <end position="256"/>
    </location>
</feature>
<protein>
    <recommendedName>
        <fullName evidence="1">Prolow-density lipoprotein receptor-related protein 1-like beta-propeller domain-containing protein</fullName>
    </recommendedName>
</protein>
<reference evidence="3" key="1">
    <citation type="journal article" date="2019" name="Int. J. Syst. Evol. Microbiol.">
        <title>The Global Catalogue of Microorganisms (GCM) 10K type strain sequencing project: providing services to taxonomists for standard genome sequencing and annotation.</title>
        <authorList>
            <consortium name="The Broad Institute Genomics Platform"/>
            <consortium name="The Broad Institute Genome Sequencing Center for Infectious Disease"/>
            <person name="Wu L."/>
            <person name="Ma J."/>
        </authorList>
    </citation>
    <scope>NUCLEOTIDE SEQUENCE [LARGE SCALE GENOMIC DNA]</scope>
    <source>
        <strain evidence="3">CGMCC 1.12769</strain>
    </source>
</reference>
<dbReference type="Pfam" id="PF16472">
    <property type="entry name" value="DUF5050"/>
    <property type="match status" value="1"/>
</dbReference>
<keyword evidence="3" id="KW-1185">Reference proteome</keyword>
<dbReference type="PANTHER" id="PTHR32256:SF17">
    <property type="entry name" value="EGF-LIKE DOMAIN-CONTAINING PROTEIN"/>
    <property type="match status" value="1"/>
</dbReference>
<comment type="caution">
    <text evidence="2">The sequence shown here is derived from an EMBL/GenBank/DDBJ whole genome shotgun (WGS) entry which is preliminary data.</text>
</comment>
<evidence type="ECO:0000313" key="2">
    <source>
        <dbReference type="EMBL" id="GGH11029.1"/>
    </source>
</evidence>
<evidence type="ECO:0000259" key="1">
    <source>
        <dbReference type="Pfam" id="PF16472"/>
    </source>
</evidence>
<evidence type="ECO:0000313" key="3">
    <source>
        <dbReference type="Proteomes" id="UP000659344"/>
    </source>
</evidence>
<dbReference type="SUPFAM" id="SSF63825">
    <property type="entry name" value="YWTD domain"/>
    <property type="match status" value="1"/>
</dbReference>
<proteinExistence type="predicted"/>